<feature type="chain" id="PRO_5045616114" evidence="7">
    <location>
        <begin position="19"/>
        <end position="260"/>
    </location>
</feature>
<keyword evidence="9" id="KW-1185">Reference proteome</keyword>
<accession>A0ABW5ZZJ3</accession>
<evidence type="ECO:0000256" key="1">
    <source>
        <dbReference type="ARBA" id="ARBA00022722"/>
    </source>
</evidence>
<dbReference type="SUPFAM" id="SSF48537">
    <property type="entry name" value="Phospholipase C/P1 nuclease"/>
    <property type="match status" value="1"/>
</dbReference>
<dbReference type="Gene3D" id="1.10.575.10">
    <property type="entry name" value="P1 Nuclease"/>
    <property type="match status" value="1"/>
</dbReference>
<keyword evidence="2" id="KW-0479">Metal-binding</keyword>
<keyword evidence="1" id="KW-0540">Nuclease</keyword>
<dbReference type="RefSeq" id="WP_194506862.1">
    <property type="nucleotide sequence ID" value="NZ_JADILU010000002.1"/>
</dbReference>
<evidence type="ECO:0000256" key="4">
    <source>
        <dbReference type="ARBA" id="ARBA00022801"/>
    </source>
</evidence>
<evidence type="ECO:0000256" key="3">
    <source>
        <dbReference type="ARBA" id="ARBA00022759"/>
    </source>
</evidence>
<evidence type="ECO:0000256" key="7">
    <source>
        <dbReference type="SAM" id="SignalP"/>
    </source>
</evidence>
<evidence type="ECO:0000256" key="5">
    <source>
        <dbReference type="ARBA" id="ARBA00023157"/>
    </source>
</evidence>
<feature type="signal peptide" evidence="7">
    <location>
        <begin position="1"/>
        <end position="18"/>
    </location>
</feature>
<keyword evidence="3" id="KW-0255">Endonuclease</keyword>
<dbReference type="CDD" id="cd11010">
    <property type="entry name" value="S1-P1_nuclease"/>
    <property type="match status" value="1"/>
</dbReference>
<comment type="caution">
    <text evidence="8">The sequence shown here is derived from an EMBL/GenBank/DDBJ whole genome shotgun (WGS) entry which is preliminary data.</text>
</comment>
<proteinExistence type="predicted"/>
<keyword evidence="5" id="KW-1015">Disulfide bond</keyword>
<organism evidence="8 9">
    <name type="scientific">Psychroserpens luteus</name>
    <dbReference type="NCBI Taxonomy" id="1434066"/>
    <lineage>
        <taxon>Bacteria</taxon>
        <taxon>Pseudomonadati</taxon>
        <taxon>Bacteroidota</taxon>
        <taxon>Flavobacteriia</taxon>
        <taxon>Flavobacteriales</taxon>
        <taxon>Flavobacteriaceae</taxon>
        <taxon>Psychroserpens</taxon>
    </lineage>
</organism>
<dbReference type="InterPro" id="IPR003154">
    <property type="entry name" value="S1/P1nuclease"/>
</dbReference>
<evidence type="ECO:0000256" key="6">
    <source>
        <dbReference type="ARBA" id="ARBA00023180"/>
    </source>
</evidence>
<dbReference type="PANTHER" id="PTHR33146">
    <property type="entry name" value="ENDONUCLEASE 4"/>
    <property type="match status" value="1"/>
</dbReference>
<dbReference type="EMBL" id="JBHUOS010000016">
    <property type="protein sequence ID" value="MFD2917922.1"/>
    <property type="molecule type" value="Genomic_DNA"/>
</dbReference>
<name>A0ABW5ZZJ3_9FLAO</name>
<gene>
    <name evidence="8" type="ORF">ACFS29_19875</name>
</gene>
<protein>
    <submittedName>
        <fullName evidence="8">S1/P1 nuclease</fullName>
    </submittedName>
</protein>
<keyword evidence="4" id="KW-0378">Hydrolase</keyword>
<reference evidence="9" key="1">
    <citation type="journal article" date="2019" name="Int. J. Syst. Evol. Microbiol.">
        <title>The Global Catalogue of Microorganisms (GCM) 10K type strain sequencing project: providing services to taxonomists for standard genome sequencing and annotation.</title>
        <authorList>
            <consortium name="The Broad Institute Genomics Platform"/>
            <consortium name="The Broad Institute Genome Sequencing Center for Infectious Disease"/>
            <person name="Wu L."/>
            <person name="Ma J."/>
        </authorList>
    </citation>
    <scope>NUCLEOTIDE SEQUENCE [LARGE SCALE GENOMIC DNA]</scope>
    <source>
        <strain evidence="9">KCTC 32514</strain>
    </source>
</reference>
<dbReference type="PANTHER" id="PTHR33146:SF26">
    <property type="entry name" value="ENDONUCLEASE 4"/>
    <property type="match status" value="1"/>
</dbReference>
<dbReference type="Pfam" id="PF02265">
    <property type="entry name" value="S1-P1_nuclease"/>
    <property type="match status" value="1"/>
</dbReference>
<keyword evidence="7" id="KW-0732">Signal</keyword>
<keyword evidence="6" id="KW-0325">Glycoprotein</keyword>
<evidence type="ECO:0000313" key="8">
    <source>
        <dbReference type="EMBL" id="MFD2917922.1"/>
    </source>
</evidence>
<sequence length="260" mass="29921">MKYSFLILFLLISNFSLKAETPPPVWGQTGHRVVGAIADNYLKGNTKRQLKKLLNNESLAFVSTFADEIKSDSRYNKFKTWHYLNMPLNGTYETSEKNTEGDLFTGIEYCKEIITNENSTDDDKAFYLRLLIHLIGDLHQPMHLGLQEDRGGNDFDVQWFYKDSNMHRVWDSQMLDSYGMSFSELADNAAFLSKTEIKAIEKGTVLDWIAETHIVTNLIYTSAEKGENLRSRYSYKYLEIARSQMQKAGIRLAVVLNDIL</sequence>
<evidence type="ECO:0000313" key="9">
    <source>
        <dbReference type="Proteomes" id="UP001597548"/>
    </source>
</evidence>
<dbReference type="InterPro" id="IPR008947">
    <property type="entry name" value="PLipase_C/P1_nuclease_dom_sf"/>
</dbReference>
<evidence type="ECO:0000256" key="2">
    <source>
        <dbReference type="ARBA" id="ARBA00022723"/>
    </source>
</evidence>
<dbReference type="Proteomes" id="UP001597548">
    <property type="component" value="Unassembled WGS sequence"/>
</dbReference>